<keyword evidence="2" id="KW-1185">Reference proteome</keyword>
<comment type="caution">
    <text evidence="1">The sequence shown here is derived from an EMBL/GenBank/DDBJ whole genome shotgun (WGS) entry which is preliminary data.</text>
</comment>
<dbReference type="Proteomes" id="UP000095042">
    <property type="component" value="Unassembled WGS sequence"/>
</dbReference>
<dbReference type="EMBL" id="LPWD01000303">
    <property type="protein sequence ID" value="ODS02462.1"/>
    <property type="molecule type" value="Genomic_DNA"/>
</dbReference>
<gene>
    <name evidence="1" type="ORF">AUC71_15245</name>
</gene>
<evidence type="ECO:0000313" key="2">
    <source>
        <dbReference type="Proteomes" id="UP000095042"/>
    </source>
</evidence>
<name>A0A1E3WAC2_9HYPH</name>
<accession>A0A1E3WAC2</accession>
<proteinExistence type="predicted"/>
<evidence type="ECO:0000313" key="1">
    <source>
        <dbReference type="EMBL" id="ODS02462.1"/>
    </source>
</evidence>
<protein>
    <submittedName>
        <fullName evidence="1">Uncharacterized protein</fullName>
    </submittedName>
</protein>
<reference evidence="1 2" key="1">
    <citation type="journal article" date="2016" name="Environ. Microbiol.">
        <title>New Methyloceanibacter diversity from North Sea sediments includes methanotroph containing solely the soluble methane monooxygenase.</title>
        <authorList>
            <person name="Vekeman B."/>
            <person name="Kerckhof F.M."/>
            <person name="Cremers G."/>
            <person name="de Vos P."/>
            <person name="Vandamme P."/>
            <person name="Boon N."/>
            <person name="Op den Camp H.J."/>
            <person name="Heylen K."/>
        </authorList>
    </citation>
    <scope>NUCLEOTIDE SEQUENCE [LARGE SCALE GENOMIC DNA]</scope>
    <source>
        <strain evidence="1 2">R-67177</strain>
    </source>
</reference>
<dbReference type="AlphaFoldDB" id="A0A1E3WAC2"/>
<dbReference type="RefSeq" id="WP_069624352.1">
    <property type="nucleotide sequence ID" value="NZ_LPWD01000303.1"/>
</dbReference>
<sequence>MLEKIPTPYSPAAADAADRLRLIACDLRLIDLAMTNTRGNGFELNEDEFQAVLMHLRRLISDAETLKDDILTADRKK</sequence>
<organism evidence="1 2">
    <name type="scientific">Methyloceanibacter marginalis</name>
    <dbReference type="NCBI Taxonomy" id="1774971"/>
    <lineage>
        <taxon>Bacteria</taxon>
        <taxon>Pseudomonadati</taxon>
        <taxon>Pseudomonadota</taxon>
        <taxon>Alphaproteobacteria</taxon>
        <taxon>Hyphomicrobiales</taxon>
        <taxon>Hyphomicrobiaceae</taxon>
        <taxon>Methyloceanibacter</taxon>
    </lineage>
</organism>